<dbReference type="AlphaFoldDB" id="A0AB33BSW7"/>
<accession>A0AB33BSW7</accession>
<dbReference type="EMBL" id="CP020771">
    <property type="protein sequence ID" value="ARI82535.1"/>
    <property type="molecule type" value="Genomic_DNA"/>
</dbReference>
<keyword evidence="2" id="KW-1185">Reference proteome</keyword>
<dbReference type="Proteomes" id="UP000192439">
    <property type="component" value="Chromosome"/>
</dbReference>
<organism evidence="1 2">
    <name type="scientific">Microcystis aeruginosa PCC 7806SL</name>
    <dbReference type="NCBI Taxonomy" id="1903187"/>
    <lineage>
        <taxon>Bacteria</taxon>
        <taxon>Bacillati</taxon>
        <taxon>Cyanobacteriota</taxon>
        <taxon>Cyanophyceae</taxon>
        <taxon>Oscillatoriophycideae</taxon>
        <taxon>Chroococcales</taxon>
        <taxon>Microcystaceae</taxon>
        <taxon>Microcystis</taxon>
    </lineage>
</organism>
<name>A0AB33BSW7_MICA7</name>
<evidence type="ECO:0000313" key="1">
    <source>
        <dbReference type="EMBL" id="ARI82535.1"/>
    </source>
</evidence>
<gene>
    <name evidence="1" type="ORF">BH695_3256</name>
</gene>
<evidence type="ECO:0000313" key="2">
    <source>
        <dbReference type="Proteomes" id="UP000192439"/>
    </source>
</evidence>
<sequence>MISAALLSYLSFPYPKKKRSNWLIFFSLGIDGELVPFTEK</sequence>
<protein>
    <submittedName>
        <fullName evidence="1">Uncharacterized protein</fullName>
    </submittedName>
</protein>
<reference evidence="1 2" key="1">
    <citation type="journal article" date="2018" name="Harmful Algae">
        <title>The highly heterogeneous methylated genomes and diverse restriction-modification systems of bloom-forming Microcystis.</title>
        <authorList>
            <person name="Zhao L."/>
            <person name="Song Y."/>
            <person name="Li L."/>
            <person name="Gan N."/>
            <person name="Brand J.J."/>
            <person name="Song L."/>
        </authorList>
    </citation>
    <scope>NUCLEOTIDE SEQUENCE [LARGE SCALE GENOMIC DNA]</scope>
    <source>
        <strain evidence="1 2">PCC 7806SL</strain>
    </source>
</reference>
<proteinExistence type="predicted"/>